<evidence type="ECO:0000259" key="6">
    <source>
        <dbReference type="Pfam" id="PF01979"/>
    </source>
</evidence>
<name>F8Q7G6_SERL3</name>
<evidence type="ECO:0000256" key="5">
    <source>
        <dbReference type="SAM" id="MobiDB-lite"/>
    </source>
</evidence>
<dbReference type="HOGENOM" id="CLU_012358_0_1_1"/>
<dbReference type="SUPFAM" id="SSF51338">
    <property type="entry name" value="Composite domain of metallo-dependent hydrolases"/>
    <property type="match status" value="1"/>
</dbReference>
<keyword evidence="2" id="KW-0479">Metal-binding</keyword>
<dbReference type="InterPro" id="IPR051607">
    <property type="entry name" value="Metallo-dep_hydrolases"/>
</dbReference>
<dbReference type="GO" id="GO:0008270">
    <property type="term" value="F:zinc ion binding"/>
    <property type="evidence" value="ECO:0007669"/>
    <property type="project" value="TreeGrafter"/>
</dbReference>
<dbReference type="GO" id="GO:0008892">
    <property type="term" value="F:guanine deaminase activity"/>
    <property type="evidence" value="ECO:0007669"/>
    <property type="project" value="TreeGrafter"/>
</dbReference>
<evidence type="ECO:0000256" key="1">
    <source>
        <dbReference type="ARBA" id="ARBA00001947"/>
    </source>
</evidence>
<dbReference type="InterPro" id="IPR032466">
    <property type="entry name" value="Metal_Hydrolase"/>
</dbReference>
<keyword evidence="4" id="KW-0862">Zinc</keyword>
<reference evidence="8" key="1">
    <citation type="journal article" date="2011" name="Science">
        <title>The plant cell wall-decomposing machinery underlies the functional diversity of forest fungi.</title>
        <authorList>
            <person name="Eastwood D.C."/>
            <person name="Floudas D."/>
            <person name="Binder M."/>
            <person name="Majcherczyk A."/>
            <person name="Schneider P."/>
            <person name="Aerts A."/>
            <person name="Asiegbu F.O."/>
            <person name="Baker S.E."/>
            <person name="Barry K."/>
            <person name="Bendiksby M."/>
            <person name="Blumentritt M."/>
            <person name="Coutinho P.M."/>
            <person name="Cullen D."/>
            <person name="de Vries R.P."/>
            <person name="Gathman A."/>
            <person name="Goodell B."/>
            <person name="Henrissat B."/>
            <person name="Ihrmark K."/>
            <person name="Kauserud H."/>
            <person name="Kohler A."/>
            <person name="LaButti K."/>
            <person name="Lapidus A."/>
            <person name="Lavin J.L."/>
            <person name="Lee Y.-H."/>
            <person name="Lindquist E."/>
            <person name="Lilly W."/>
            <person name="Lucas S."/>
            <person name="Morin E."/>
            <person name="Murat C."/>
            <person name="Oguiza J.A."/>
            <person name="Park J."/>
            <person name="Pisabarro A.G."/>
            <person name="Riley R."/>
            <person name="Rosling A."/>
            <person name="Salamov A."/>
            <person name="Schmidt O."/>
            <person name="Schmutz J."/>
            <person name="Skrede I."/>
            <person name="Stenlid J."/>
            <person name="Wiebenga A."/>
            <person name="Xie X."/>
            <person name="Kuees U."/>
            <person name="Hibbett D.S."/>
            <person name="Hoffmeister D."/>
            <person name="Hoegberg N."/>
            <person name="Martin F."/>
            <person name="Grigoriev I.V."/>
            <person name="Watkinson S.C."/>
        </authorList>
    </citation>
    <scope>NUCLEOTIDE SEQUENCE [LARGE SCALE GENOMIC DNA]</scope>
    <source>
        <strain evidence="8">strain S7.3</strain>
    </source>
</reference>
<evidence type="ECO:0000313" key="7">
    <source>
        <dbReference type="EMBL" id="EGN95504.1"/>
    </source>
</evidence>
<protein>
    <recommendedName>
        <fullName evidence="6">Amidohydrolase-related domain-containing protein</fullName>
    </recommendedName>
</protein>
<feature type="compositionally biased region" description="Basic residues" evidence="5">
    <location>
        <begin position="388"/>
        <end position="401"/>
    </location>
</feature>
<feature type="region of interest" description="Disordered" evidence="5">
    <location>
        <begin position="368"/>
        <end position="407"/>
    </location>
</feature>
<evidence type="ECO:0000256" key="3">
    <source>
        <dbReference type="ARBA" id="ARBA00022801"/>
    </source>
</evidence>
<dbReference type="Proteomes" id="UP000008063">
    <property type="component" value="Unassembled WGS sequence"/>
</dbReference>
<dbReference type="InterPro" id="IPR006680">
    <property type="entry name" value="Amidohydro-rel"/>
</dbReference>
<comment type="cofactor">
    <cofactor evidence="1">
        <name>Zn(2+)</name>
        <dbReference type="ChEBI" id="CHEBI:29105"/>
    </cofactor>
</comment>
<dbReference type="Gene3D" id="3.20.20.140">
    <property type="entry name" value="Metal-dependent hydrolases"/>
    <property type="match status" value="1"/>
</dbReference>
<dbReference type="PANTHER" id="PTHR11271:SF6">
    <property type="entry name" value="GUANINE DEAMINASE"/>
    <property type="match status" value="1"/>
</dbReference>
<dbReference type="PANTHER" id="PTHR11271">
    <property type="entry name" value="GUANINE DEAMINASE"/>
    <property type="match status" value="1"/>
</dbReference>
<dbReference type="FunCoup" id="F8Q7G6">
    <property type="interactions" value="271"/>
</dbReference>
<dbReference type="InParanoid" id="F8Q7G6"/>
<feature type="domain" description="Amidohydrolase-related" evidence="6">
    <location>
        <begin position="411"/>
        <end position="512"/>
    </location>
</feature>
<dbReference type="EMBL" id="GL945485">
    <property type="protein sequence ID" value="EGN95504.1"/>
    <property type="molecule type" value="Genomic_DNA"/>
</dbReference>
<dbReference type="Gene3D" id="2.30.40.10">
    <property type="entry name" value="Urease, subunit C, domain 1"/>
    <property type="match status" value="1"/>
</dbReference>
<dbReference type="AlphaFoldDB" id="F8Q7G6"/>
<evidence type="ECO:0000256" key="2">
    <source>
        <dbReference type="ARBA" id="ARBA00022723"/>
    </source>
</evidence>
<dbReference type="OMA" id="THACQVP"/>
<organism evidence="8">
    <name type="scientific">Serpula lacrymans var. lacrymans (strain S7.3)</name>
    <name type="common">Dry rot fungus</name>
    <dbReference type="NCBI Taxonomy" id="936435"/>
    <lineage>
        <taxon>Eukaryota</taxon>
        <taxon>Fungi</taxon>
        <taxon>Dikarya</taxon>
        <taxon>Basidiomycota</taxon>
        <taxon>Agaricomycotina</taxon>
        <taxon>Agaricomycetes</taxon>
        <taxon>Agaricomycetidae</taxon>
        <taxon>Boletales</taxon>
        <taxon>Coniophorineae</taxon>
        <taxon>Serpulaceae</taxon>
        <taxon>Serpula</taxon>
    </lineage>
</organism>
<evidence type="ECO:0000313" key="8">
    <source>
        <dbReference type="Proteomes" id="UP000008063"/>
    </source>
</evidence>
<dbReference type="STRING" id="936435.F8Q7G6"/>
<keyword evidence="8" id="KW-1185">Reference proteome</keyword>
<gene>
    <name evidence="7" type="ORF">SERLA73DRAFT_94983</name>
</gene>
<proteinExistence type="predicted"/>
<dbReference type="eggNOG" id="KOG3968">
    <property type="taxonomic scope" value="Eukaryota"/>
</dbReference>
<keyword evidence="3" id="KW-0378">Hydrolase</keyword>
<evidence type="ECO:0000256" key="4">
    <source>
        <dbReference type="ARBA" id="ARBA00022833"/>
    </source>
</evidence>
<feature type="compositionally biased region" description="Basic and acidic residues" evidence="5">
    <location>
        <begin position="368"/>
        <end position="387"/>
    </location>
</feature>
<dbReference type="InterPro" id="IPR011059">
    <property type="entry name" value="Metal-dep_hydrolase_composite"/>
</dbReference>
<dbReference type="GO" id="GO:0006147">
    <property type="term" value="P:guanine catabolic process"/>
    <property type="evidence" value="ECO:0007669"/>
    <property type="project" value="UniProtKB-UniPathway"/>
</dbReference>
<dbReference type="UniPathway" id="UPA00603">
    <property type="reaction ID" value="UER00660"/>
</dbReference>
<sequence>MTPRLTVYYGPVFNPKSLTHFDTIPNCLIAVSATGNIEWVDQLESSLDSSSIHESVLNKGCKDFDVVLLGAGEFIIPGFIDTHTHAPQYPVLGTGSDMELLTWLTSVTFPGEAKFKDTNFARRAYPDVVRRVLDCGTTTCCYYGSLHLDATKVLADVIHEKGKFIYLFFLIDKCNMDKDCATYYIEPSANESMETTKALFEHIKALGPSPSGEELLRPILTPRFALSCSDELLHKLCEYANAHPNLPIQTHISENPKEVEEVYKRFGMAYAEVYDEFDLLRGNTILGHGVHLTLDEVELIVKREAGVSHCPVSNFNLNSGVAKVGEWLDHGVKVGFGTDVSGGYSPSMLNVIQQASIASKVLAIRAKEEESKCHHEHGQDHAHGHSHDHGHHHHHHSHHPAHPNTQFTNKQLSIPTLLYLATLGGAHVCSIQDRVGSFEKGKGFDALVVSVQDDTGNPGLWGINRVRDEGVDSGLTTQANSMEDVLRSWLEQFLFCGDDRNIKRVYVQGSIVGGREFKEK</sequence>
<feature type="domain" description="Amidohydrolase-related" evidence="6">
    <location>
        <begin position="74"/>
        <end position="360"/>
    </location>
</feature>
<dbReference type="SUPFAM" id="SSF51556">
    <property type="entry name" value="Metallo-dependent hydrolases"/>
    <property type="match status" value="1"/>
</dbReference>
<dbReference type="Pfam" id="PF01979">
    <property type="entry name" value="Amidohydro_1"/>
    <property type="match status" value="2"/>
</dbReference>
<dbReference type="OrthoDB" id="194468at2759"/>
<accession>F8Q7G6</accession>
<dbReference type="GO" id="GO:0005829">
    <property type="term" value="C:cytosol"/>
    <property type="evidence" value="ECO:0007669"/>
    <property type="project" value="TreeGrafter"/>
</dbReference>